<keyword evidence="3" id="KW-0812">Transmembrane</keyword>
<dbReference type="Proteomes" id="UP001161391">
    <property type="component" value="Unassembled WGS sequence"/>
</dbReference>
<protein>
    <recommendedName>
        <fullName evidence="4">OmpR/PhoB-type domain-containing protein</fullName>
    </recommendedName>
</protein>
<keyword evidence="1 2" id="KW-0238">DNA-binding</keyword>
<dbReference type="Pfam" id="PF00486">
    <property type="entry name" value="Trans_reg_C"/>
    <property type="match status" value="1"/>
</dbReference>
<accession>A0ABQ5V8M5</accession>
<feature type="DNA-binding region" description="OmpR/PhoB-type" evidence="2">
    <location>
        <begin position="2"/>
        <end position="100"/>
    </location>
</feature>
<reference evidence="5" key="1">
    <citation type="journal article" date="2014" name="Int. J. Syst. Evol. Microbiol.">
        <title>Complete genome of a new Firmicutes species belonging to the dominant human colonic microbiota ('Ruminococcus bicirculans') reveals two chromosomes and a selective capacity to utilize plant glucans.</title>
        <authorList>
            <consortium name="NISC Comparative Sequencing Program"/>
            <person name="Wegmann U."/>
            <person name="Louis P."/>
            <person name="Goesmann A."/>
            <person name="Henrissat B."/>
            <person name="Duncan S.H."/>
            <person name="Flint H.J."/>
        </authorList>
    </citation>
    <scope>NUCLEOTIDE SEQUENCE</scope>
    <source>
        <strain evidence="5">NBRC 108219</strain>
    </source>
</reference>
<evidence type="ECO:0000256" key="1">
    <source>
        <dbReference type="ARBA" id="ARBA00023125"/>
    </source>
</evidence>
<evidence type="ECO:0000256" key="3">
    <source>
        <dbReference type="SAM" id="Phobius"/>
    </source>
</evidence>
<dbReference type="EMBL" id="BSNK01000001">
    <property type="protein sequence ID" value="GLQ23372.1"/>
    <property type="molecule type" value="Genomic_DNA"/>
</dbReference>
<dbReference type="PROSITE" id="PS51755">
    <property type="entry name" value="OMPR_PHOB"/>
    <property type="match status" value="1"/>
</dbReference>
<dbReference type="SMART" id="SM00862">
    <property type="entry name" value="Trans_reg_C"/>
    <property type="match status" value="1"/>
</dbReference>
<proteinExistence type="predicted"/>
<reference evidence="5" key="2">
    <citation type="submission" date="2023-01" db="EMBL/GenBank/DDBJ databases">
        <title>Draft genome sequence of Algimonas ampicilliniresistens strain NBRC 108219.</title>
        <authorList>
            <person name="Sun Q."/>
            <person name="Mori K."/>
        </authorList>
    </citation>
    <scope>NUCLEOTIDE SEQUENCE</scope>
    <source>
        <strain evidence="5">NBRC 108219</strain>
    </source>
</reference>
<feature type="transmembrane region" description="Helical" evidence="3">
    <location>
        <begin position="125"/>
        <end position="144"/>
    </location>
</feature>
<feature type="domain" description="OmpR/PhoB-type" evidence="4">
    <location>
        <begin position="2"/>
        <end position="100"/>
    </location>
</feature>
<dbReference type="InterPro" id="IPR036388">
    <property type="entry name" value="WH-like_DNA-bd_sf"/>
</dbReference>
<dbReference type="SUPFAM" id="SSF46894">
    <property type="entry name" value="C-terminal effector domain of the bipartite response regulators"/>
    <property type="match status" value="1"/>
</dbReference>
<keyword evidence="3" id="KW-0472">Membrane</keyword>
<keyword evidence="6" id="KW-1185">Reference proteome</keyword>
<comment type="caution">
    <text evidence="5">The sequence shown here is derived from an EMBL/GenBank/DDBJ whole genome shotgun (WGS) entry which is preliminary data.</text>
</comment>
<evidence type="ECO:0000313" key="6">
    <source>
        <dbReference type="Proteomes" id="UP001161391"/>
    </source>
</evidence>
<dbReference type="InterPro" id="IPR016032">
    <property type="entry name" value="Sig_transdc_resp-reg_C-effctor"/>
</dbReference>
<organism evidence="5 6">
    <name type="scientific">Algimonas ampicilliniresistens</name>
    <dbReference type="NCBI Taxonomy" id="1298735"/>
    <lineage>
        <taxon>Bacteria</taxon>
        <taxon>Pseudomonadati</taxon>
        <taxon>Pseudomonadota</taxon>
        <taxon>Alphaproteobacteria</taxon>
        <taxon>Maricaulales</taxon>
        <taxon>Robiginitomaculaceae</taxon>
        <taxon>Algimonas</taxon>
    </lineage>
</organism>
<evidence type="ECO:0000313" key="5">
    <source>
        <dbReference type="EMBL" id="GLQ23372.1"/>
    </source>
</evidence>
<name>A0ABQ5V8M5_9PROT</name>
<sequence>MSERYILGPWDFNAELGTLSRDGAVKRLENRATHLLTLLCRASDRLVTYDEIITDIWKGRIVSQNSIAVVIADIRRALGDPARNPDYIETIPKRGYRLLIPANRVAEMLEAPAKPIESNASRRRLWTFTVAILLSVITVTWVTFNLRQARTSNNLVSISVSVSPIENQSGDPGLDPLTAAVSDLLMVQIMERESVSIGRPGMTDYNLAGRLTLWSGQPAVYLSATDATGVIIWSGMASGPENRIPGKMRKQIQLFIAETTSPE</sequence>
<gene>
    <name evidence="5" type="ORF">GCM10007853_12460</name>
</gene>
<keyword evidence="3" id="KW-1133">Transmembrane helix</keyword>
<dbReference type="RefSeq" id="WP_284388740.1">
    <property type="nucleotide sequence ID" value="NZ_BSNK01000001.1"/>
</dbReference>
<dbReference type="InterPro" id="IPR001867">
    <property type="entry name" value="OmpR/PhoB-type_DNA-bd"/>
</dbReference>
<evidence type="ECO:0000256" key="2">
    <source>
        <dbReference type="PROSITE-ProRule" id="PRU01091"/>
    </source>
</evidence>
<evidence type="ECO:0000259" key="4">
    <source>
        <dbReference type="PROSITE" id="PS51755"/>
    </source>
</evidence>
<dbReference type="CDD" id="cd00383">
    <property type="entry name" value="trans_reg_C"/>
    <property type="match status" value="1"/>
</dbReference>
<dbReference type="Gene3D" id="1.10.10.10">
    <property type="entry name" value="Winged helix-like DNA-binding domain superfamily/Winged helix DNA-binding domain"/>
    <property type="match status" value="1"/>
</dbReference>